<accession>A0A972FXU4</accession>
<comment type="caution">
    <text evidence="3">The sequence shown here is derived from an EMBL/GenBank/DDBJ whole genome shotgun (WGS) entry which is preliminary data.</text>
</comment>
<dbReference type="Proteomes" id="UP000737113">
    <property type="component" value="Unassembled WGS sequence"/>
</dbReference>
<dbReference type="GO" id="GO:0006313">
    <property type="term" value="P:DNA transposition"/>
    <property type="evidence" value="ECO:0007669"/>
    <property type="project" value="InterPro"/>
</dbReference>
<dbReference type="AlphaFoldDB" id="A0A972FXU4"/>
<dbReference type="NCBIfam" id="NF033542">
    <property type="entry name" value="transpos_IS110"/>
    <property type="match status" value="1"/>
</dbReference>
<gene>
    <name evidence="3" type="ORF">HC757_18830</name>
</gene>
<dbReference type="PANTHER" id="PTHR33055">
    <property type="entry name" value="TRANSPOSASE FOR INSERTION SEQUENCE ELEMENT IS1111A"/>
    <property type="match status" value="1"/>
</dbReference>
<evidence type="ECO:0000259" key="2">
    <source>
        <dbReference type="Pfam" id="PF02371"/>
    </source>
</evidence>
<sequence>MNYKLISIDLAKTVFQVAAFNGDNSIAFNRKVSRPALLDTLRQCSPTMVVMESCYSANYWGRAIQQLGHDVHLIPTRMVKAMLVGNKNDANDAVAIGETAGRPKVSLLRPKTVEQQDIQSLLRIRERLVDNRTANCNQLRGFLAEYGVIVAKTRRQLMMAIPLILENADNALSTTARSFIQRLYEFQLVLDEQIEQVVLEIQSLAKAMPIYPLLLTLPGVGPVVAATILASINDISDFKNGRQLAAWLGLTPSQYSSGNTNRLGKITKRGNQTLRRLLIHGARTVLAWCDKKDDPLSLWLQQLKQRSHICKVTVALANKLARMVWAVMSRQQAFDIQKVCKVSALAA</sequence>
<evidence type="ECO:0000313" key="3">
    <source>
        <dbReference type="EMBL" id="NMH67204.1"/>
    </source>
</evidence>
<feature type="domain" description="Transposase IS110-like N-terminal" evidence="1">
    <location>
        <begin position="8"/>
        <end position="146"/>
    </location>
</feature>
<dbReference type="InterPro" id="IPR002525">
    <property type="entry name" value="Transp_IS110-like_N"/>
</dbReference>
<dbReference type="PANTHER" id="PTHR33055:SF3">
    <property type="entry name" value="PUTATIVE TRANSPOSASE FOR IS117-RELATED"/>
    <property type="match status" value="1"/>
</dbReference>
<dbReference type="GO" id="GO:0004803">
    <property type="term" value="F:transposase activity"/>
    <property type="evidence" value="ECO:0007669"/>
    <property type="project" value="InterPro"/>
</dbReference>
<keyword evidence="4" id="KW-1185">Reference proteome</keyword>
<dbReference type="Pfam" id="PF01548">
    <property type="entry name" value="DEDD_Tnp_IS110"/>
    <property type="match status" value="1"/>
</dbReference>
<reference evidence="3" key="1">
    <citation type="submission" date="2020-04" db="EMBL/GenBank/DDBJ databases">
        <title>Description of Shewanella salipaludis sp. nov., isolated from a salt marsh.</title>
        <authorList>
            <person name="Park S."/>
            <person name="Yoon J.-H."/>
        </authorList>
    </citation>
    <scope>NUCLEOTIDE SEQUENCE</scope>
    <source>
        <strain evidence="3">SHSM-M6</strain>
    </source>
</reference>
<dbReference type="Pfam" id="PF02371">
    <property type="entry name" value="Transposase_20"/>
    <property type="match status" value="1"/>
</dbReference>
<proteinExistence type="predicted"/>
<organism evidence="3 4">
    <name type="scientific">Shewanella salipaludis</name>
    <dbReference type="NCBI Taxonomy" id="2723052"/>
    <lineage>
        <taxon>Bacteria</taxon>
        <taxon>Pseudomonadati</taxon>
        <taxon>Pseudomonadota</taxon>
        <taxon>Gammaproteobacteria</taxon>
        <taxon>Alteromonadales</taxon>
        <taxon>Shewanellaceae</taxon>
        <taxon>Shewanella</taxon>
    </lineage>
</organism>
<dbReference type="InterPro" id="IPR047650">
    <property type="entry name" value="Transpos_IS110"/>
</dbReference>
<feature type="domain" description="Transposase IS116/IS110/IS902 C-terminal" evidence="2">
    <location>
        <begin position="213"/>
        <end position="290"/>
    </location>
</feature>
<name>A0A972FXU4_9GAMM</name>
<evidence type="ECO:0000313" key="4">
    <source>
        <dbReference type="Proteomes" id="UP000737113"/>
    </source>
</evidence>
<protein>
    <submittedName>
        <fullName evidence="3">IS110 family transposase</fullName>
    </submittedName>
</protein>
<dbReference type="GO" id="GO:0003677">
    <property type="term" value="F:DNA binding"/>
    <property type="evidence" value="ECO:0007669"/>
    <property type="project" value="InterPro"/>
</dbReference>
<dbReference type="InterPro" id="IPR003346">
    <property type="entry name" value="Transposase_20"/>
</dbReference>
<evidence type="ECO:0000259" key="1">
    <source>
        <dbReference type="Pfam" id="PF01548"/>
    </source>
</evidence>
<dbReference type="RefSeq" id="WP_169565977.1">
    <property type="nucleotide sequence ID" value="NZ_JAAXYH010000029.1"/>
</dbReference>
<dbReference type="EMBL" id="JAAXYH010000029">
    <property type="protein sequence ID" value="NMH67204.1"/>
    <property type="molecule type" value="Genomic_DNA"/>
</dbReference>